<dbReference type="InterPro" id="IPR004692">
    <property type="entry name" value="SecG"/>
</dbReference>
<sequence>MYGVILTIHILVSVLLVIAVLLQSGKGADIGAVFGGAGSQALFGSAGPADFLNKSTRVLVVVFMLTSLTLGYFTFERPTQSIMDRQTTTAPAVPGESAPQPGSGDSAAPAAPSIPVAPQDQTPAESSPAQ</sequence>
<evidence type="ECO:0000256" key="7">
    <source>
        <dbReference type="ARBA" id="ARBA00022989"/>
    </source>
</evidence>
<comment type="subcellular location">
    <subcellularLocation>
        <location evidence="1">Cell membrane</location>
        <topology evidence="1">Multi-pass membrane protein</topology>
    </subcellularLocation>
</comment>
<evidence type="ECO:0000256" key="10">
    <source>
        <dbReference type="SAM" id="MobiDB-lite"/>
    </source>
</evidence>
<protein>
    <submittedName>
        <fullName evidence="12">Protein-export membrane protein SecG</fullName>
    </submittedName>
</protein>
<reference evidence="12" key="1">
    <citation type="submission" date="2019-03" db="EMBL/GenBank/DDBJ databases">
        <authorList>
            <person name="Hao L."/>
        </authorList>
    </citation>
    <scope>NUCLEOTIDE SEQUENCE</scope>
</reference>
<feature type="transmembrane region" description="Helical" evidence="11">
    <location>
        <begin position="58"/>
        <end position="75"/>
    </location>
</feature>
<dbReference type="GO" id="GO:0043952">
    <property type="term" value="P:protein transport by the Sec complex"/>
    <property type="evidence" value="ECO:0007669"/>
    <property type="project" value="TreeGrafter"/>
</dbReference>
<evidence type="ECO:0000256" key="6">
    <source>
        <dbReference type="ARBA" id="ARBA00022927"/>
    </source>
</evidence>
<gene>
    <name evidence="12" type="primary">secG</name>
    <name evidence="12" type="ORF">SCFA_220078</name>
</gene>
<dbReference type="EMBL" id="CAADRM010000084">
    <property type="protein sequence ID" value="VFU13855.1"/>
    <property type="molecule type" value="Genomic_DNA"/>
</dbReference>
<evidence type="ECO:0000256" key="11">
    <source>
        <dbReference type="SAM" id="Phobius"/>
    </source>
</evidence>
<name>A0A485LYW5_9ZZZZ</name>
<keyword evidence="5 11" id="KW-0812">Transmembrane</keyword>
<keyword evidence="3" id="KW-0813">Transport</keyword>
<dbReference type="NCBIfam" id="TIGR00810">
    <property type="entry name" value="secG"/>
    <property type="match status" value="1"/>
</dbReference>
<dbReference type="GO" id="GO:0005886">
    <property type="term" value="C:plasma membrane"/>
    <property type="evidence" value="ECO:0007669"/>
    <property type="project" value="UniProtKB-SubCell"/>
</dbReference>
<evidence type="ECO:0000256" key="4">
    <source>
        <dbReference type="ARBA" id="ARBA00022475"/>
    </source>
</evidence>
<evidence type="ECO:0000313" key="12">
    <source>
        <dbReference type="EMBL" id="VFU13855.1"/>
    </source>
</evidence>
<keyword evidence="7 11" id="KW-1133">Transmembrane helix</keyword>
<dbReference type="PANTHER" id="PTHR34182">
    <property type="entry name" value="PROTEIN-EXPORT MEMBRANE PROTEIN SECG"/>
    <property type="match status" value="1"/>
</dbReference>
<evidence type="ECO:0000256" key="1">
    <source>
        <dbReference type="ARBA" id="ARBA00004651"/>
    </source>
</evidence>
<dbReference type="PANTHER" id="PTHR34182:SF1">
    <property type="entry name" value="PROTEIN-EXPORT MEMBRANE PROTEIN SECG"/>
    <property type="match status" value="1"/>
</dbReference>
<dbReference type="GO" id="GO:0009306">
    <property type="term" value="P:protein secretion"/>
    <property type="evidence" value="ECO:0007669"/>
    <property type="project" value="InterPro"/>
</dbReference>
<evidence type="ECO:0000256" key="3">
    <source>
        <dbReference type="ARBA" id="ARBA00022448"/>
    </source>
</evidence>
<keyword evidence="6" id="KW-0653">Protein transport</keyword>
<dbReference type="Pfam" id="PF03840">
    <property type="entry name" value="SecG"/>
    <property type="match status" value="1"/>
</dbReference>
<dbReference type="AlphaFoldDB" id="A0A485LYW5"/>
<comment type="similarity">
    <text evidence="2">Belongs to the SecG family.</text>
</comment>
<keyword evidence="8" id="KW-0811">Translocation</keyword>
<keyword evidence="4" id="KW-1003">Cell membrane</keyword>
<feature type="compositionally biased region" description="Polar residues" evidence="10">
    <location>
        <begin position="119"/>
        <end position="130"/>
    </location>
</feature>
<dbReference type="GO" id="GO:0015450">
    <property type="term" value="F:protein-transporting ATPase activity"/>
    <property type="evidence" value="ECO:0007669"/>
    <property type="project" value="InterPro"/>
</dbReference>
<dbReference type="GO" id="GO:0065002">
    <property type="term" value="P:intracellular protein transmembrane transport"/>
    <property type="evidence" value="ECO:0007669"/>
    <property type="project" value="TreeGrafter"/>
</dbReference>
<organism evidence="12">
    <name type="scientific">anaerobic digester metagenome</name>
    <dbReference type="NCBI Taxonomy" id="1263854"/>
    <lineage>
        <taxon>unclassified sequences</taxon>
        <taxon>metagenomes</taxon>
        <taxon>ecological metagenomes</taxon>
    </lineage>
</organism>
<feature type="compositionally biased region" description="Low complexity" evidence="10">
    <location>
        <begin position="97"/>
        <end position="118"/>
    </location>
</feature>
<feature type="region of interest" description="Disordered" evidence="10">
    <location>
        <begin position="83"/>
        <end position="130"/>
    </location>
</feature>
<accession>A0A485LYW5</accession>
<evidence type="ECO:0000256" key="5">
    <source>
        <dbReference type="ARBA" id="ARBA00022692"/>
    </source>
</evidence>
<proteinExistence type="inferred from homology"/>
<evidence type="ECO:0000256" key="8">
    <source>
        <dbReference type="ARBA" id="ARBA00023010"/>
    </source>
</evidence>
<evidence type="ECO:0000256" key="2">
    <source>
        <dbReference type="ARBA" id="ARBA00008445"/>
    </source>
</evidence>
<keyword evidence="9 11" id="KW-0472">Membrane</keyword>
<evidence type="ECO:0000256" key="9">
    <source>
        <dbReference type="ARBA" id="ARBA00023136"/>
    </source>
</evidence>
<dbReference type="PRINTS" id="PR01651">
    <property type="entry name" value="SECGEXPORT"/>
</dbReference>